<dbReference type="EMBL" id="VCAU01000002">
    <property type="protein sequence ID" value="KAF9894813.1"/>
    <property type="molecule type" value="Genomic_DNA"/>
</dbReference>
<comment type="caution">
    <text evidence="2">The sequence shown here is derived from an EMBL/GenBank/DDBJ whole genome shotgun (WGS) entry which is preliminary data.</text>
</comment>
<reference evidence="2" key="1">
    <citation type="journal article" date="2019" name="Beilstein J. Org. Chem.">
        <title>Nanangenines: drimane sesquiterpenoids as the dominant metabolite cohort of a novel Australian fungus, Aspergillus nanangensis.</title>
        <authorList>
            <person name="Lacey H.J."/>
            <person name="Gilchrist C.L.M."/>
            <person name="Crombie A."/>
            <person name="Kalaitzis J.A."/>
            <person name="Vuong D."/>
            <person name="Rutledge P.J."/>
            <person name="Turner P."/>
            <person name="Pitt J.I."/>
            <person name="Lacey E."/>
            <person name="Chooi Y.H."/>
            <person name="Piggott A.M."/>
        </authorList>
    </citation>
    <scope>NUCLEOTIDE SEQUENCE</scope>
    <source>
        <strain evidence="2">MST-FP2251</strain>
    </source>
</reference>
<keyword evidence="3" id="KW-1185">Reference proteome</keyword>
<protein>
    <submittedName>
        <fullName evidence="2">Uncharacterized protein</fullName>
    </submittedName>
</protein>
<evidence type="ECO:0000313" key="2">
    <source>
        <dbReference type="EMBL" id="KAF9894813.1"/>
    </source>
</evidence>
<dbReference type="AlphaFoldDB" id="A0AAD4CZR9"/>
<evidence type="ECO:0000256" key="1">
    <source>
        <dbReference type="SAM" id="MobiDB-lite"/>
    </source>
</evidence>
<reference evidence="2" key="2">
    <citation type="submission" date="2020-02" db="EMBL/GenBank/DDBJ databases">
        <authorList>
            <person name="Gilchrist C.L.M."/>
            <person name="Chooi Y.-H."/>
        </authorList>
    </citation>
    <scope>NUCLEOTIDE SEQUENCE</scope>
    <source>
        <strain evidence="2">MST-FP2251</strain>
    </source>
</reference>
<organism evidence="2 3">
    <name type="scientific">Aspergillus nanangensis</name>
    <dbReference type="NCBI Taxonomy" id="2582783"/>
    <lineage>
        <taxon>Eukaryota</taxon>
        <taxon>Fungi</taxon>
        <taxon>Dikarya</taxon>
        <taxon>Ascomycota</taxon>
        <taxon>Pezizomycotina</taxon>
        <taxon>Eurotiomycetes</taxon>
        <taxon>Eurotiomycetidae</taxon>
        <taxon>Eurotiales</taxon>
        <taxon>Aspergillaceae</taxon>
        <taxon>Aspergillus</taxon>
        <taxon>Aspergillus subgen. Circumdati</taxon>
    </lineage>
</organism>
<proteinExistence type="predicted"/>
<feature type="region of interest" description="Disordered" evidence="1">
    <location>
        <begin position="252"/>
        <end position="276"/>
    </location>
</feature>
<dbReference type="Proteomes" id="UP001194746">
    <property type="component" value="Unassembled WGS sequence"/>
</dbReference>
<evidence type="ECO:0000313" key="3">
    <source>
        <dbReference type="Proteomes" id="UP001194746"/>
    </source>
</evidence>
<sequence>MYSHAHFHNDTKDTAATAAKSEEEICVLTSGHSNGVGRSSTEFIRQYTVAATDNPTPSCSNGHPSSAYKTKVVAKSKVINRLELFSGAECEHISHREGATFRNEAAIQIKRRAVVIGPDKKAAAEIIVSRVLHHQPQPILLYKGQSFLHILNTADIHIFKWHTALRAIRFTRVDSCAKCARHTGSLTASPIGLHDQVSAGGIFLDSSALSGLRRSVIIGGTGSHHRSTIKQTTGNTAIKGIPCQFVDGGQRFTKHPTPHGKDAESRRQQGNKYAGFDHHICTE</sequence>
<name>A0AAD4CZR9_ASPNN</name>
<gene>
    <name evidence="2" type="ORF">FE257_004434</name>
</gene>
<accession>A0AAD4CZR9</accession>